<name>A0AAV0LAQ9_9ROSI</name>
<organism evidence="1 2">
    <name type="scientific">Linum tenue</name>
    <dbReference type="NCBI Taxonomy" id="586396"/>
    <lineage>
        <taxon>Eukaryota</taxon>
        <taxon>Viridiplantae</taxon>
        <taxon>Streptophyta</taxon>
        <taxon>Embryophyta</taxon>
        <taxon>Tracheophyta</taxon>
        <taxon>Spermatophyta</taxon>
        <taxon>Magnoliopsida</taxon>
        <taxon>eudicotyledons</taxon>
        <taxon>Gunneridae</taxon>
        <taxon>Pentapetalae</taxon>
        <taxon>rosids</taxon>
        <taxon>fabids</taxon>
        <taxon>Malpighiales</taxon>
        <taxon>Linaceae</taxon>
        <taxon>Linum</taxon>
    </lineage>
</organism>
<evidence type="ECO:0000313" key="2">
    <source>
        <dbReference type="Proteomes" id="UP001154282"/>
    </source>
</evidence>
<comment type="caution">
    <text evidence="1">The sequence shown here is derived from an EMBL/GenBank/DDBJ whole genome shotgun (WGS) entry which is preliminary data.</text>
</comment>
<dbReference type="EMBL" id="CAMGYJ010000006">
    <property type="protein sequence ID" value="CAI0431577.1"/>
    <property type="molecule type" value="Genomic_DNA"/>
</dbReference>
<reference evidence="1" key="1">
    <citation type="submission" date="2022-08" db="EMBL/GenBank/DDBJ databases">
        <authorList>
            <person name="Gutierrez-Valencia J."/>
        </authorList>
    </citation>
    <scope>NUCLEOTIDE SEQUENCE</scope>
</reference>
<proteinExistence type="predicted"/>
<dbReference type="Proteomes" id="UP001154282">
    <property type="component" value="Unassembled WGS sequence"/>
</dbReference>
<dbReference type="AlphaFoldDB" id="A0AAV0LAQ9"/>
<evidence type="ECO:0000313" key="1">
    <source>
        <dbReference type="EMBL" id="CAI0431577.1"/>
    </source>
</evidence>
<accession>A0AAV0LAQ9</accession>
<gene>
    <name evidence="1" type="ORF">LITE_LOCUS23074</name>
</gene>
<keyword evidence="2" id="KW-1185">Reference proteome</keyword>
<sequence length="132" mass="15130">MLLTRFHRRSGSEGGFITWSSSGRKRSHMAFGSCRRRKNPDLERTRSEERKVAACNFESYQRQRRHPAMGFIWAISWHHKDVGDVNLMSSYTVLNLDGTTKLLGSLPMITTSLSSDSKEVKLQETLVREKVA</sequence>
<protein>
    <submittedName>
        <fullName evidence="1">Uncharacterized protein</fullName>
    </submittedName>
</protein>